<organism evidence="12 13">
    <name type="scientific">Naumovozyma dairenensis (strain ATCC 10597 / BCRC 20456 / CBS 421 / NBRC 0211 / NRRL Y-12639)</name>
    <name type="common">Saccharomyces dairenensis</name>
    <dbReference type="NCBI Taxonomy" id="1071378"/>
    <lineage>
        <taxon>Eukaryota</taxon>
        <taxon>Fungi</taxon>
        <taxon>Dikarya</taxon>
        <taxon>Ascomycota</taxon>
        <taxon>Saccharomycotina</taxon>
        <taxon>Saccharomycetes</taxon>
        <taxon>Saccharomycetales</taxon>
        <taxon>Saccharomycetaceae</taxon>
        <taxon>Naumovozyma</taxon>
    </lineage>
</organism>
<dbReference type="GO" id="GO:0045944">
    <property type="term" value="P:positive regulation of transcription by RNA polymerase II"/>
    <property type="evidence" value="ECO:0007669"/>
    <property type="project" value="EnsemblFungi"/>
</dbReference>
<keyword evidence="9" id="KW-0539">Nucleus</keyword>
<sequence>MTKLIISSSLFQSQISDLLPCNNFKKSQLTYSLLNAMSLLECFDHVITNPYCSQEEMMKFHSKEYINTIMNPRYNNIMPYDEGNESKWNELNEMAKQWYDLNNIEAPEGRSHSRLALYERFKELSVETNRPSHEVSIPTSKKRSAWEALLDESNSTTEEPVNKRAEKENSNDNEKEMIREKLKGYNLEGDCPIFSYLPVYCQVIVGATLSLAKHITAVANERTIAVNWDGGRHHALRNKASGFCYINDIVLLIQQLRSNGYKRITYIDFDLHHGDGVQRSFQYSTSVQTISAHMFEPGFFPCTGSLKESKMGKNIVNIPLLHGVDDMLMNEIVEKVMIPCVKRYDPEILVIQCGGDGLIGDGYAEWQLTIHGLVNNILKLLRIFPGCPVVLLGGGGYNETVMSRFYTYLTWKIVDEYSNKKSLKKPFQAKEERIHDKDRSIKGYQLDDRHTDDILITDHELIEAYREEHYKFWIYEQEGSSKRKNLRNDNGETSEVIKKLRNFYSLDD</sequence>
<dbReference type="OMA" id="MSRFYTY"/>
<evidence type="ECO:0000313" key="13">
    <source>
        <dbReference type="Proteomes" id="UP000000689"/>
    </source>
</evidence>
<evidence type="ECO:0000256" key="6">
    <source>
        <dbReference type="ARBA" id="ARBA00022853"/>
    </source>
</evidence>
<keyword evidence="5" id="KW-0378">Hydrolase</keyword>
<evidence type="ECO:0000256" key="2">
    <source>
        <dbReference type="ARBA" id="ARBA00006457"/>
    </source>
</evidence>
<feature type="region of interest" description="Disordered" evidence="10">
    <location>
        <begin position="151"/>
        <end position="175"/>
    </location>
</feature>
<evidence type="ECO:0000256" key="9">
    <source>
        <dbReference type="ARBA" id="ARBA00023242"/>
    </source>
</evidence>
<dbReference type="PANTHER" id="PTHR10625">
    <property type="entry name" value="HISTONE DEACETYLASE HDAC1-RELATED"/>
    <property type="match status" value="1"/>
</dbReference>
<keyword evidence="4" id="KW-0678">Repressor</keyword>
<accession>G0W4C9</accession>
<dbReference type="InterPro" id="IPR023696">
    <property type="entry name" value="Ureohydrolase_dom_sf"/>
</dbReference>
<dbReference type="PRINTS" id="PR01270">
    <property type="entry name" value="HDASUPER"/>
</dbReference>
<dbReference type="GO" id="GO:0000118">
    <property type="term" value="C:histone deacetylase complex"/>
    <property type="evidence" value="ECO:0007669"/>
    <property type="project" value="EnsemblFungi"/>
</dbReference>
<keyword evidence="13" id="KW-1185">Reference proteome</keyword>
<evidence type="ECO:0000259" key="11">
    <source>
        <dbReference type="Pfam" id="PF00850"/>
    </source>
</evidence>
<dbReference type="eggNOG" id="KOG1342">
    <property type="taxonomic scope" value="Eukaryota"/>
</dbReference>
<evidence type="ECO:0000256" key="8">
    <source>
        <dbReference type="ARBA" id="ARBA00023163"/>
    </source>
</evidence>
<evidence type="ECO:0000256" key="1">
    <source>
        <dbReference type="ARBA" id="ARBA00004123"/>
    </source>
</evidence>
<dbReference type="InterPro" id="IPR037138">
    <property type="entry name" value="His_deacetylse_dom_sf"/>
</dbReference>
<keyword evidence="8" id="KW-0804">Transcription</keyword>
<proteinExistence type="inferred from homology"/>
<dbReference type="Proteomes" id="UP000000689">
    <property type="component" value="Chromosome 1"/>
</dbReference>
<dbReference type="EMBL" id="HE580267">
    <property type="protein sequence ID" value="CCD22667.1"/>
    <property type="molecule type" value="Genomic_DNA"/>
</dbReference>
<evidence type="ECO:0000256" key="7">
    <source>
        <dbReference type="ARBA" id="ARBA00023015"/>
    </source>
</evidence>
<dbReference type="InterPro" id="IPR000286">
    <property type="entry name" value="HDACs"/>
</dbReference>
<evidence type="ECO:0000256" key="3">
    <source>
        <dbReference type="ARBA" id="ARBA00012111"/>
    </source>
</evidence>
<name>G0W4C9_NAUDC</name>
<dbReference type="Pfam" id="PF00850">
    <property type="entry name" value="Hist_deacetyl"/>
    <property type="match status" value="1"/>
</dbReference>
<dbReference type="KEGG" id="ndi:NDAI_0A05120"/>
<evidence type="ECO:0000256" key="5">
    <source>
        <dbReference type="ARBA" id="ARBA00022801"/>
    </source>
</evidence>
<dbReference type="OrthoDB" id="73273at2759"/>
<feature type="domain" description="Histone deacetylase" evidence="11">
    <location>
        <begin position="25"/>
        <end position="411"/>
    </location>
</feature>
<keyword evidence="7" id="KW-0805">Transcription regulation</keyword>
<dbReference type="GO" id="GO:0031507">
    <property type="term" value="P:heterochromatin formation"/>
    <property type="evidence" value="ECO:0007669"/>
    <property type="project" value="TreeGrafter"/>
</dbReference>
<comment type="similarity">
    <text evidence="2">Belongs to the histone deacetylase family. HD type 1 subfamily.</text>
</comment>
<dbReference type="InterPro" id="IPR023801">
    <property type="entry name" value="His_deacetylse_dom"/>
</dbReference>
<dbReference type="HOGENOM" id="CLU_007727_7_8_1"/>
<dbReference type="Gene3D" id="3.40.800.20">
    <property type="entry name" value="Histone deacetylase domain"/>
    <property type="match status" value="1"/>
</dbReference>
<dbReference type="EC" id="3.5.1.98" evidence="3"/>
<evidence type="ECO:0000313" key="12">
    <source>
        <dbReference type="EMBL" id="CCD22667.1"/>
    </source>
</evidence>
<dbReference type="RefSeq" id="XP_003667910.1">
    <property type="nucleotide sequence ID" value="XM_003667862.1"/>
</dbReference>
<evidence type="ECO:0000256" key="10">
    <source>
        <dbReference type="SAM" id="MobiDB-lite"/>
    </source>
</evidence>
<dbReference type="AlphaFoldDB" id="G0W4C9"/>
<gene>
    <name evidence="12" type="primary">NDAI0A05120</name>
    <name evidence="12" type="ordered locus">NDAI_0A05120</name>
</gene>
<dbReference type="PANTHER" id="PTHR10625:SF14">
    <property type="entry name" value="HISTONE DEACETYLASE 8"/>
    <property type="match status" value="1"/>
</dbReference>
<keyword evidence="6" id="KW-0156">Chromatin regulator</keyword>
<dbReference type="GO" id="GO:0141221">
    <property type="term" value="F:histone deacetylase activity, hydrolytic mechanism"/>
    <property type="evidence" value="ECO:0007669"/>
    <property type="project" value="UniProtKB-EC"/>
</dbReference>
<feature type="compositionally biased region" description="Basic and acidic residues" evidence="10">
    <location>
        <begin position="160"/>
        <end position="175"/>
    </location>
</feature>
<evidence type="ECO:0000256" key="4">
    <source>
        <dbReference type="ARBA" id="ARBA00022491"/>
    </source>
</evidence>
<reference evidence="12 13" key="1">
    <citation type="journal article" date="2011" name="Proc. Natl. Acad. Sci. U.S.A.">
        <title>Evolutionary erosion of yeast sex chromosomes by mating-type switching accidents.</title>
        <authorList>
            <person name="Gordon J.L."/>
            <person name="Armisen D."/>
            <person name="Proux-Wera E."/>
            <person name="Oheigeartaigh S.S."/>
            <person name="Byrne K.P."/>
            <person name="Wolfe K.H."/>
        </authorList>
    </citation>
    <scope>NUCLEOTIDE SEQUENCE [LARGE SCALE GENOMIC DNA]</scope>
    <source>
        <strain evidence="13">ATCC 10597 / BCRC 20456 / CBS 421 / NBRC 0211 / NRRL Y-12639</strain>
    </source>
</reference>
<dbReference type="SUPFAM" id="SSF52768">
    <property type="entry name" value="Arginase/deacetylase"/>
    <property type="match status" value="1"/>
</dbReference>
<comment type="subcellular location">
    <subcellularLocation>
        <location evidence="1">Nucleus</location>
    </subcellularLocation>
</comment>
<dbReference type="STRING" id="1071378.G0W4C9"/>
<dbReference type="GeneID" id="11495552"/>
<protein>
    <recommendedName>
        <fullName evidence="3">histone deacetylase</fullName>
        <ecNumber evidence="3">3.5.1.98</ecNumber>
    </recommendedName>
</protein>